<comment type="caution">
    <text evidence="1">The sequence shown here is derived from an EMBL/GenBank/DDBJ whole genome shotgun (WGS) entry which is preliminary data.</text>
</comment>
<dbReference type="EMBL" id="CAJVRM010000240">
    <property type="protein sequence ID" value="CAG8978005.1"/>
    <property type="molecule type" value="Genomic_DNA"/>
</dbReference>
<dbReference type="AlphaFoldDB" id="A0A9N9LMG5"/>
<reference evidence="1" key="1">
    <citation type="submission" date="2021-07" db="EMBL/GenBank/DDBJ databases">
        <authorList>
            <person name="Durling M."/>
        </authorList>
    </citation>
    <scope>NUCLEOTIDE SEQUENCE</scope>
</reference>
<evidence type="ECO:0000313" key="2">
    <source>
        <dbReference type="Proteomes" id="UP000701801"/>
    </source>
</evidence>
<keyword evidence="2" id="KW-1185">Reference proteome</keyword>
<protein>
    <submittedName>
        <fullName evidence="1">Uncharacterized protein</fullName>
    </submittedName>
</protein>
<evidence type="ECO:0000313" key="1">
    <source>
        <dbReference type="EMBL" id="CAG8978005.1"/>
    </source>
</evidence>
<sequence>MSKTSPATYPIAANSFSPATCNYIFPALYDYGSAYGITVEIDRAIIGLAHETILKSCYEIQSRLDKRLNHLSHMLPLWESSRIFKRKSSSHRDRRLDPKLTILNLKSFSGKLICNITSTPLHCALLIAEIHHINTERERAEHRIFEDLLDSLEQATHSVFSMLVKLYRETQDSLRFQISSPYGFGVLLALGMLFEAYGSRLAPANTLYLVSGHVLEREHCSGLALTHFNKVLLEPSPEGVGAEIQIWEHLLEGVLTALNSFPCIARYDDNHSHWLGLISVLHNEANSLPEVMGTARFWRLLDRL</sequence>
<name>A0A9N9LMG5_9HELO</name>
<organism evidence="1 2">
    <name type="scientific">Hymenoscyphus albidus</name>
    <dbReference type="NCBI Taxonomy" id="595503"/>
    <lineage>
        <taxon>Eukaryota</taxon>
        <taxon>Fungi</taxon>
        <taxon>Dikarya</taxon>
        <taxon>Ascomycota</taxon>
        <taxon>Pezizomycotina</taxon>
        <taxon>Leotiomycetes</taxon>
        <taxon>Helotiales</taxon>
        <taxon>Helotiaceae</taxon>
        <taxon>Hymenoscyphus</taxon>
    </lineage>
</organism>
<accession>A0A9N9LMG5</accession>
<dbReference type="Proteomes" id="UP000701801">
    <property type="component" value="Unassembled WGS sequence"/>
</dbReference>
<proteinExistence type="predicted"/>
<gene>
    <name evidence="1" type="ORF">HYALB_00000674</name>
</gene>